<name>A0ACB6Q8N1_9PLEO</name>
<dbReference type="Proteomes" id="UP000799755">
    <property type="component" value="Unassembled WGS sequence"/>
</dbReference>
<evidence type="ECO:0000313" key="1">
    <source>
        <dbReference type="EMBL" id="KAF2463394.1"/>
    </source>
</evidence>
<organism evidence="1 2">
    <name type="scientific">Lindgomyces ingoldianus</name>
    <dbReference type="NCBI Taxonomy" id="673940"/>
    <lineage>
        <taxon>Eukaryota</taxon>
        <taxon>Fungi</taxon>
        <taxon>Dikarya</taxon>
        <taxon>Ascomycota</taxon>
        <taxon>Pezizomycotina</taxon>
        <taxon>Dothideomycetes</taxon>
        <taxon>Pleosporomycetidae</taxon>
        <taxon>Pleosporales</taxon>
        <taxon>Lindgomycetaceae</taxon>
        <taxon>Lindgomyces</taxon>
    </lineage>
</organism>
<dbReference type="EMBL" id="MU003551">
    <property type="protein sequence ID" value="KAF2463394.1"/>
    <property type="molecule type" value="Genomic_DNA"/>
</dbReference>
<gene>
    <name evidence="1" type="ORF">BDR25DRAFT_320077</name>
</gene>
<reference evidence="1" key="1">
    <citation type="journal article" date="2020" name="Stud. Mycol.">
        <title>101 Dothideomycetes genomes: a test case for predicting lifestyles and emergence of pathogens.</title>
        <authorList>
            <person name="Haridas S."/>
            <person name="Albert R."/>
            <person name="Binder M."/>
            <person name="Bloem J."/>
            <person name="Labutti K."/>
            <person name="Salamov A."/>
            <person name="Andreopoulos B."/>
            <person name="Baker S."/>
            <person name="Barry K."/>
            <person name="Bills G."/>
            <person name="Bluhm B."/>
            <person name="Cannon C."/>
            <person name="Castanera R."/>
            <person name="Culley D."/>
            <person name="Daum C."/>
            <person name="Ezra D."/>
            <person name="Gonzalez J."/>
            <person name="Henrissat B."/>
            <person name="Kuo A."/>
            <person name="Liang C."/>
            <person name="Lipzen A."/>
            <person name="Lutzoni F."/>
            <person name="Magnuson J."/>
            <person name="Mondo S."/>
            <person name="Nolan M."/>
            <person name="Ohm R."/>
            <person name="Pangilinan J."/>
            <person name="Park H.-J."/>
            <person name="Ramirez L."/>
            <person name="Alfaro M."/>
            <person name="Sun H."/>
            <person name="Tritt A."/>
            <person name="Yoshinaga Y."/>
            <person name="Zwiers L.-H."/>
            <person name="Turgeon B."/>
            <person name="Goodwin S."/>
            <person name="Spatafora J."/>
            <person name="Crous P."/>
            <person name="Grigoriev I."/>
        </authorList>
    </citation>
    <scope>NUCLEOTIDE SEQUENCE</scope>
    <source>
        <strain evidence="1">ATCC 200398</strain>
    </source>
</reference>
<sequence>MIRHLLKLTWGYRRAQECWETCWLLSTRILGSCQRRKVNFGGGSLAIFWIRSSALLGSECGLGVCSTRLWDLLGSEGNIEILTQYHGSNPHQQDQRSDPCWASLGTKRRTFPPSLFVAPSLFTALLCLFLPTIATVSSSHSKKQPFTIRLAIPADISHLAAIEDRYTTKFRSEANVEAYGPCEATLHGFRAMDCLWVAVPSSPSALAPSEASPIGYIAIDSFYNDLDNENAASVYINQVSVDPGFGGQGVGRQLVSHVEGWMTGMGYYWLDLTTFRDVPWNCAWYERLGFQVLSDVELEDSSYSDLRDELHKNNARLRADDRVDGYALVAMRKMVGAPPPREASRYRDESDPLYYLDYPDSLPLWDDETP</sequence>
<comment type="caution">
    <text evidence="1">The sequence shown here is derived from an EMBL/GenBank/DDBJ whole genome shotgun (WGS) entry which is preliminary data.</text>
</comment>
<proteinExistence type="predicted"/>
<evidence type="ECO:0000313" key="2">
    <source>
        <dbReference type="Proteomes" id="UP000799755"/>
    </source>
</evidence>
<protein>
    <submittedName>
        <fullName evidence="1">Acyl-CoA N-acyltransferase</fullName>
    </submittedName>
</protein>
<accession>A0ACB6Q8N1</accession>
<keyword evidence="2" id="KW-1185">Reference proteome</keyword>